<evidence type="ECO:0000259" key="1">
    <source>
        <dbReference type="Pfam" id="PF04965"/>
    </source>
</evidence>
<accession>A0A498C8D3</accession>
<reference evidence="2 3" key="1">
    <citation type="submission" date="2018-10" db="EMBL/GenBank/DDBJ databases">
        <title>Genomic Encyclopedia of Type Strains, Phase IV (KMG-IV): sequencing the most valuable type-strain genomes for metagenomic binning, comparative biology and taxonomic classification.</title>
        <authorList>
            <person name="Goeker M."/>
        </authorList>
    </citation>
    <scope>NUCLEOTIDE SEQUENCE [LARGE SCALE GENOMIC DNA]</scope>
    <source>
        <strain evidence="2 3">DSM 12769</strain>
    </source>
</reference>
<organism evidence="2 3">
    <name type="scientific">Alkalispirillum mobile</name>
    <dbReference type="NCBI Taxonomy" id="85925"/>
    <lineage>
        <taxon>Bacteria</taxon>
        <taxon>Pseudomonadati</taxon>
        <taxon>Pseudomonadota</taxon>
        <taxon>Gammaproteobacteria</taxon>
        <taxon>Chromatiales</taxon>
        <taxon>Ectothiorhodospiraceae</taxon>
        <taxon>Alkalispirillum</taxon>
    </lineage>
</organism>
<dbReference type="NCBIfam" id="TIGR03357">
    <property type="entry name" value="VI_zyme"/>
    <property type="match status" value="1"/>
</dbReference>
<dbReference type="AlphaFoldDB" id="A0A498C8D3"/>
<dbReference type="RefSeq" id="WP_121442101.1">
    <property type="nucleotide sequence ID" value="NZ_RCDA01000001.1"/>
</dbReference>
<name>A0A498C8D3_9GAMM</name>
<dbReference type="InterPro" id="IPR007048">
    <property type="entry name" value="IraD/Gp25-like"/>
</dbReference>
<dbReference type="SUPFAM" id="SSF160719">
    <property type="entry name" value="gpW/gp25-like"/>
    <property type="match status" value="1"/>
</dbReference>
<keyword evidence="3" id="KW-1185">Reference proteome</keyword>
<protein>
    <submittedName>
        <fullName evidence="2">Type VI secretion system protein</fullName>
    </submittedName>
</protein>
<dbReference type="OrthoDB" id="119583at2"/>
<feature type="domain" description="IraD/Gp25-like" evidence="1">
    <location>
        <begin position="35"/>
        <end position="120"/>
    </location>
</feature>
<dbReference type="Proteomes" id="UP000275461">
    <property type="component" value="Unassembled WGS sequence"/>
</dbReference>
<evidence type="ECO:0000313" key="3">
    <source>
        <dbReference type="Proteomes" id="UP000275461"/>
    </source>
</evidence>
<dbReference type="PANTHER" id="PTHR38595">
    <property type="entry name" value="CYTOPLASMIC PROTEIN-RELATED"/>
    <property type="match status" value="1"/>
</dbReference>
<evidence type="ECO:0000313" key="2">
    <source>
        <dbReference type="EMBL" id="RLK51713.1"/>
    </source>
</evidence>
<dbReference type="EMBL" id="RCDA01000001">
    <property type="protein sequence ID" value="RLK51713.1"/>
    <property type="molecule type" value="Genomic_DNA"/>
</dbReference>
<comment type="caution">
    <text evidence="2">The sequence shown here is derived from an EMBL/GenBank/DDBJ whole genome shotgun (WGS) entry which is preliminary data.</text>
</comment>
<dbReference type="InterPro" id="IPR017737">
    <property type="entry name" value="TssE1-like"/>
</dbReference>
<proteinExistence type="predicted"/>
<dbReference type="Gene3D" id="3.10.450.40">
    <property type="match status" value="1"/>
</dbReference>
<dbReference type="PANTHER" id="PTHR38595:SF2">
    <property type="entry name" value="TYPE VI SECRETION SYSTEM BASEPLATE SUBUNIT TSSE"/>
    <property type="match status" value="1"/>
</dbReference>
<sequence>MQPWLDPPRGLRLFERLGVPCAPTERPADTEWVVDSIKSHLLELLNSHPGHCASTPGLGLVDFNDASIGALDLRLNIRQAIQDCIECYEPRIRRVSVEVLEPAGEPTRLWFRVHALVDDSRQGRHTTLDLMLNGRRYRFVD</sequence>
<dbReference type="Pfam" id="PF04965">
    <property type="entry name" value="GPW_gp25"/>
    <property type="match status" value="1"/>
</dbReference>
<dbReference type="InterPro" id="IPR053176">
    <property type="entry name" value="T6SS_TssE1-like"/>
</dbReference>
<gene>
    <name evidence="2" type="ORF">DFR31_1659</name>
</gene>